<dbReference type="Proteomes" id="UP001162060">
    <property type="component" value="Unassembled WGS sequence"/>
</dbReference>
<evidence type="ECO:0000256" key="1">
    <source>
        <dbReference type="SAM" id="MobiDB-lite"/>
    </source>
</evidence>
<reference evidence="2" key="1">
    <citation type="submission" date="2024-01" db="EMBL/GenBank/DDBJ databases">
        <authorList>
            <person name="Webb A."/>
        </authorList>
    </citation>
    <scope>NUCLEOTIDE SEQUENCE</scope>
    <source>
        <strain evidence="2">Pm1</strain>
    </source>
</reference>
<proteinExistence type="predicted"/>
<organism evidence="2 3">
    <name type="scientific">Peronospora matthiolae</name>
    <dbReference type="NCBI Taxonomy" id="2874970"/>
    <lineage>
        <taxon>Eukaryota</taxon>
        <taxon>Sar</taxon>
        <taxon>Stramenopiles</taxon>
        <taxon>Oomycota</taxon>
        <taxon>Peronosporomycetes</taxon>
        <taxon>Peronosporales</taxon>
        <taxon>Peronosporaceae</taxon>
        <taxon>Peronospora</taxon>
    </lineage>
</organism>
<name>A0AAV1VC65_9STRA</name>
<sequence length="104" mass="11207">MYDWTTAANGDASDVAVTRRERSSRACRAGPANDPGSYLYDHISQSVALTLKSHVSSPSFRAPTFGGTSPLRRPKLEGSASGYTCTATRRLSFESHLLPTRSAD</sequence>
<evidence type="ECO:0000313" key="3">
    <source>
        <dbReference type="Proteomes" id="UP001162060"/>
    </source>
</evidence>
<comment type="caution">
    <text evidence="2">The sequence shown here is derived from an EMBL/GenBank/DDBJ whole genome shotgun (WGS) entry which is preliminary data.</text>
</comment>
<evidence type="ECO:0000313" key="2">
    <source>
        <dbReference type="EMBL" id="CAK7944395.1"/>
    </source>
</evidence>
<accession>A0AAV1VC65</accession>
<dbReference type="EMBL" id="CAKLBY020000307">
    <property type="protein sequence ID" value="CAK7944395.1"/>
    <property type="molecule type" value="Genomic_DNA"/>
</dbReference>
<dbReference type="AlphaFoldDB" id="A0AAV1VC65"/>
<protein>
    <submittedName>
        <fullName evidence="2">Uncharacterized protein</fullName>
    </submittedName>
</protein>
<feature type="region of interest" description="Disordered" evidence="1">
    <location>
        <begin position="1"/>
        <end position="34"/>
    </location>
</feature>
<feature type="region of interest" description="Disordered" evidence="1">
    <location>
        <begin position="59"/>
        <end position="81"/>
    </location>
</feature>
<gene>
    <name evidence="2" type="ORF">PM001_LOCUS29545</name>
</gene>